<dbReference type="InterPro" id="IPR005665">
    <property type="entry name" value="SecF_bac"/>
</dbReference>
<keyword evidence="3 12" id="KW-1003">Cell membrane</keyword>
<keyword evidence="8 12" id="KW-0472">Membrane</keyword>
<feature type="transmembrane region" description="Helical" evidence="12">
    <location>
        <begin position="200"/>
        <end position="221"/>
    </location>
</feature>
<dbReference type="GO" id="GO:0043952">
    <property type="term" value="P:protein transport by the Sec complex"/>
    <property type="evidence" value="ECO:0007669"/>
    <property type="project" value="UniProtKB-UniRule"/>
</dbReference>
<dbReference type="EMBL" id="PZKF01000008">
    <property type="protein sequence ID" value="PTE18312.1"/>
    <property type="molecule type" value="Genomic_DNA"/>
</dbReference>
<evidence type="ECO:0000256" key="12">
    <source>
        <dbReference type="HAMAP-Rule" id="MF_01464"/>
    </source>
</evidence>
<dbReference type="Pfam" id="PF02355">
    <property type="entry name" value="SecD_SecF_C"/>
    <property type="match status" value="1"/>
</dbReference>
<dbReference type="OrthoDB" id="9774769at2"/>
<keyword evidence="7 12" id="KW-0811">Translocation</keyword>
<keyword evidence="15" id="KW-1185">Reference proteome</keyword>
<reference evidence="14 15" key="1">
    <citation type="submission" date="2018-03" db="EMBL/GenBank/DDBJ databases">
        <title>Rhodobacter veldkampii.</title>
        <authorList>
            <person name="Meyer T.E."/>
            <person name="Miller S."/>
            <person name="Lodha T."/>
            <person name="Gandham S."/>
            <person name="Chintalapati S."/>
            <person name="Chintalapati V.R."/>
        </authorList>
    </citation>
    <scope>NUCLEOTIDE SEQUENCE [LARGE SCALE GENOMIC DNA]</scope>
    <source>
        <strain evidence="14 15">DSM 11550</strain>
    </source>
</reference>
<feature type="transmembrane region" description="Helical" evidence="12">
    <location>
        <begin position="21"/>
        <end position="43"/>
    </location>
</feature>
<feature type="transmembrane region" description="Helical" evidence="12">
    <location>
        <begin position="252"/>
        <end position="270"/>
    </location>
</feature>
<dbReference type="PANTHER" id="PTHR30081">
    <property type="entry name" value="PROTEIN-EXPORT MEMBRANE PROTEIN SEC"/>
    <property type="match status" value="1"/>
</dbReference>
<evidence type="ECO:0000256" key="10">
    <source>
        <dbReference type="ARBA" id="ARBA00060856"/>
    </source>
</evidence>
<dbReference type="GO" id="GO:0006605">
    <property type="term" value="P:protein targeting"/>
    <property type="evidence" value="ECO:0007669"/>
    <property type="project" value="UniProtKB-UniRule"/>
</dbReference>
<dbReference type="NCBIfam" id="TIGR00966">
    <property type="entry name" value="transloc_SecF"/>
    <property type="match status" value="1"/>
</dbReference>
<gene>
    <name evidence="12 14" type="primary">secF</name>
    <name evidence="14" type="ORF">C5F46_05065</name>
</gene>
<comment type="subcellular location">
    <subcellularLocation>
        <location evidence="1 12">Cell membrane</location>
        <topology evidence="1 12">Multi-pass membrane protein</topology>
    </subcellularLocation>
</comment>
<dbReference type="GO" id="GO:0005886">
    <property type="term" value="C:plasma membrane"/>
    <property type="evidence" value="ECO:0007669"/>
    <property type="project" value="UniProtKB-SubCell"/>
</dbReference>
<evidence type="ECO:0000256" key="3">
    <source>
        <dbReference type="ARBA" id="ARBA00022475"/>
    </source>
</evidence>
<comment type="subunit">
    <text evidence="12">Forms a complex with SecD. Part of the essential Sec protein translocation apparatus which comprises SecA, SecYEG and auxiliary proteins SecDF-YajC and YidC.</text>
</comment>
<dbReference type="RefSeq" id="WP_107324274.1">
    <property type="nucleotide sequence ID" value="NZ_NHSP01000025.1"/>
</dbReference>
<dbReference type="Proteomes" id="UP000241899">
    <property type="component" value="Unassembled WGS sequence"/>
</dbReference>
<comment type="similarity">
    <text evidence="11">In the N-terminal section; belongs to the SecD/SecF family. SecD subfamily.</text>
</comment>
<dbReference type="InterPro" id="IPR022645">
    <property type="entry name" value="SecD/SecF_bac"/>
</dbReference>
<dbReference type="AlphaFoldDB" id="A0A2T4JK94"/>
<dbReference type="SUPFAM" id="SSF82866">
    <property type="entry name" value="Multidrug efflux transporter AcrB transmembrane domain"/>
    <property type="match status" value="1"/>
</dbReference>
<sequence>MAFRLKLVPEKTSIDFFRWQWATFGVSALMVAASVVLVIVMGLNFGIDFKGGTTIRTESSQPLDVGAYRAALSPLDLGDVSITQVFDPTFGPDKQVAQIRIQAQQGAESLTPEAILAVEAALKGADPAVVFAAVESVGPKVSGELLQSAILAVLAAATGILIYIWMRFEWQFAVGAVAALVHDVVVTIGVFALFQLKFDLTIIAALLTILGYSINDTVVVFDRLRENLMKFKTTPLRDVMNLSVNETLSRTVMTSGTTLIALIALLVLGGDVIRGFVFAMTFGVVVGTWSSVFVAKNIVLWLGVKRDWSKPAETPFPGAEQP</sequence>
<evidence type="ECO:0000313" key="14">
    <source>
        <dbReference type="EMBL" id="PTE18312.1"/>
    </source>
</evidence>
<feature type="domain" description="Protein export membrane protein SecD/SecF C-terminal" evidence="13">
    <location>
        <begin position="118"/>
        <end position="303"/>
    </location>
</feature>
<feature type="transmembrane region" description="Helical" evidence="12">
    <location>
        <begin position="276"/>
        <end position="302"/>
    </location>
</feature>
<organism evidence="14 15">
    <name type="scientific">Phaeovulum veldkampii DSM 11550</name>
    <dbReference type="NCBI Taxonomy" id="1185920"/>
    <lineage>
        <taxon>Bacteria</taxon>
        <taxon>Pseudomonadati</taxon>
        <taxon>Pseudomonadota</taxon>
        <taxon>Alphaproteobacteria</taxon>
        <taxon>Rhodobacterales</taxon>
        <taxon>Paracoccaceae</taxon>
        <taxon>Phaeovulum</taxon>
    </lineage>
</organism>
<feature type="transmembrane region" description="Helical" evidence="12">
    <location>
        <begin position="172"/>
        <end position="194"/>
    </location>
</feature>
<evidence type="ECO:0000256" key="1">
    <source>
        <dbReference type="ARBA" id="ARBA00004651"/>
    </source>
</evidence>
<evidence type="ECO:0000256" key="8">
    <source>
        <dbReference type="ARBA" id="ARBA00023136"/>
    </source>
</evidence>
<evidence type="ECO:0000259" key="13">
    <source>
        <dbReference type="Pfam" id="PF02355"/>
    </source>
</evidence>
<comment type="caution">
    <text evidence="14">The sequence shown here is derived from an EMBL/GenBank/DDBJ whole genome shotgun (WGS) entry which is preliminary data.</text>
</comment>
<dbReference type="Pfam" id="PF07549">
    <property type="entry name" value="Sec_GG"/>
    <property type="match status" value="1"/>
</dbReference>
<evidence type="ECO:0000256" key="7">
    <source>
        <dbReference type="ARBA" id="ARBA00023010"/>
    </source>
</evidence>
<evidence type="ECO:0000256" key="2">
    <source>
        <dbReference type="ARBA" id="ARBA00022448"/>
    </source>
</evidence>
<keyword evidence="2 12" id="KW-0813">Transport</keyword>
<evidence type="ECO:0000256" key="6">
    <source>
        <dbReference type="ARBA" id="ARBA00022989"/>
    </source>
</evidence>
<dbReference type="PANTHER" id="PTHR30081:SF8">
    <property type="entry name" value="PROTEIN TRANSLOCASE SUBUNIT SECF"/>
    <property type="match status" value="1"/>
</dbReference>
<dbReference type="InterPro" id="IPR048634">
    <property type="entry name" value="SecD_SecF_C"/>
</dbReference>
<dbReference type="Gene3D" id="1.20.1640.10">
    <property type="entry name" value="Multidrug efflux transporter AcrB transmembrane domain"/>
    <property type="match status" value="1"/>
</dbReference>
<dbReference type="GO" id="GO:0015450">
    <property type="term" value="F:protein-transporting ATPase activity"/>
    <property type="evidence" value="ECO:0007669"/>
    <property type="project" value="InterPro"/>
</dbReference>
<keyword evidence="5 12" id="KW-0653">Protein transport</keyword>
<keyword evidence="4 12" id="KW-0812">Transmembrane</keyword>
<comment type="similarity">
    <text evidence="12">Belongs to the SecD/SecF family. SecF subfamily.</text>
</comment>
<evidence type="ECO:0000256" key="11">
    <source>
        <dbReference type="ARBA" id="ARBA00061053"/>
    </source>
</evidence>
<accession>A0A2T4JK94</accession>
<keyword evidence="6 12" id="KW-1133">Transmembrane helix</keyword>
<evidence type="ECO:0000313" key="15">
    <source>
        <dbReference type="Proteomes" id="UP000241899"/>
    </source>
</evidence>
<dbReference type="InterPro" id="IPR055344">
    <property type="entry name" value="SecD_SecF_C_bact"/>
</dbReference>
<comment type="similarity">
    <text evidence="10">In the C-terminal section; belongs to the SecD/SecF family. SecF subfamily.</text>
</comment>
<dbReference type="PRINTS" id="PR01755">
    <property type="entry name" value="SECFTRNLCASE"/>
</dbReference>
<feature type="transmembrane region" description="Helical" evidence="12">
    <location>
        <begin position="145"/>
        <end position="165"/>
    </location>
</feature>
<dbReference type="InterPro" id="IPR022813">
    <property type="entry name" value="SecD/SecF_arch_bac"/>
</dbReference>
<evidence type="ECO:0000256" key="4">
    <source>
        <dbReference type="ARBA" id="ARBA00022692"/>
    </source>
</evidence>
<evidence type="ECO:0000256" key="5">
    <source>
        <dbReference type="ARBA" id="ARBA00022927"/>
    </source>
</evidence>
<dbReference type="InterPro" id="IPR022646">
    <property type="entry name" value="SecD/SecF_CS"/>
</dbReference>
<dbReference type="FunFam" id="1.20.1640.10:FF:000024">
    <property type="entry name" value="Multifunctional fusion protein"/>
    <property type="match status" value="1"/>
</dbReference>
<proteinExistence type="inferred from homology"/>
<evidence type="ECO:0000256" key="9">
    <source>
        <dbReference type="ARBA" id="ARBA00059018"/>
    </source>
</evidence>
<dbReference type="NCBIfam" id="TIGR00916">
    <property type="entry name" value="2A0604s01"/>
    <property type="match status" value="1"/>
</dbReference>
<dbReference type="HAMAP" id="MF_01464_B">
    <property type="entry name" value="SecF_B"/>
    <property type="match status" value="1"/>
</dbReference>
<protein>
    <recommendedName>
        <fullName evidence="12">Protein-export membrane protein SecF</fullName>
    </recommendedName>
</protein>
<dbReference type="GO" id="GO:0065002">
    <property type="term" value="P:intracellular protein transmembrane transport"/>
    <property type="evidence" value="ECO:0007669"/>
    <property type="project" value="UniProtKB-UniRule"/>
</dbReference>
<comment type="function">
    <text evidence="9 12">Part of the Sec protein translocase complex. Interacts with the SecYEG preprotein conducting channel. SecDF uses the proton motive force (PMF) to complete protein translocation after the ATP-dependent function of SecA.</text>
</comment>
<name>A0A2T4JK94_9RHOB</name>